<comment type="caution">
    <text evidence="1">The sequence shown here is derived from an EMBL/GenBank/DDBJ whole genome shotgun (WGS) entry which is preliminary data.</text>
</comment>
<dbReference type="EMBL" id="CM037158">
    <property type="protein sequence ID" value="KAH7851716.1"/>
    <property type="molecule type" value="Genomic_DNA"/>
</dbReference>
<accession>A0ACB7YE61</accession>
<organism evidence="1 2">
    <name type="scientific">Vaccinium darrowii</name>
    <dbReference type="NCBI Taxonomy" id="229202"/>
    <lineage>
        <taxon>Eukaryota</taxon>
        <taxon>Viridiplantae</taxon>
        <taxon>Streptophyta</taxon>
        <taxon>Embryophyta</taxon>
        <taxon>Tracheophyta</taxon>
        <taxon>Spermatophyta</taxon>
        <taxon>Magnoliopsida</taxon>
        <taxon>eudicotyledons</taxon>
        <taxon>Gunneridae</taxon>
        <taxon>Pentapetalae</taxon>
        <taxon>asterids</taxon>
        <taxon>Ericales</taxon>
        <taxon>Ericaceae</taxon>
        <taxon>Vaccinioideae</taxon>
        <taxon>Vaccinieae</taxon>
        <taxon>Vaccinium</taxon>
    </lineage>
</organism>
<proteinExistence type="predicted"/>
<keyword evidence="2" id="KW-1185">Reference proteome</keyword>
<sequence length="170" mass="18949">MEKKKEDHHIQAVWFAAATLVVVACLKSAAVVSLVEQWRVWVFLTLNLLLLAILFTSTSTKASAILDGIDNDAQNKMNEREMGRKQCKKRMVASDEDGHGGGSWFLKVRKSGGDDDAAKSTSDQLSKEELNERVEAFIAMFRQQLVSDFGKQKLIIVLFSSWSKAAICLI</sequence>
<evidence type="ECO:0000313" key="2">
    <source>
        <dbReference type="Proteomes" id="UP000828048"/>
    </source>
</evidence>
<gene>
    <name evidence="1" type="ORF">Vadar_015690</name>
</gene>
<reference evidence="1 2" key="1">
    <citation type="journal article" date="2021" name="Hortic Res">
        <title>High-quality reference genome and annotation aids understanding of berry development for evergreen blueberry (Vaccinium darrowii).</title>
        <authorList>
            <person name="Yu J."/>
            <person name="Hulse-Kemp A.M."/>
            <person name="Babiker E."/>
            <person name="Staton M."/>
        </authorList>
    </citation>
    <scope>NUCLEOTIDE SEQUENCE [LARGE SCALE GENOMIC DNA]</scope>
    <source>
        <strain evidence="2">cv. NJ 8807/NJ 8810</strain>
        <tissue evidence="1">Young leaf</tissue>
    </source>
</reference>
<evidence type="ECO:0000313" key="1">
    <source>
        <dbReference type="EMBL" id="KAH7851716.1"/>
    </source>
</evidence>
<name>A0ACB7YE61_9ERIC</name>
<dbReference type="Proteomes" id="UP000828048">
    <property type="component" value="Chromosome 8"/>
</dbReference>
<protein>
    <submittedName>
        <fullName evidence="1">Uncharacterized protein</fullName>
    </submittedName>
</protein>